<keyword evidence="2" id="KW-1185">Reference proteome</keyword>
<dbReference type="InterPro" id="IPR010862">
    <property type="entry name" value="DUF1493"/>
</dbReference>
<reference evidence="1" key="1">
    <citation type="journal article" date="2014" name="Int. J. Syst. Evol. Microbiol.">
        <title>Complete genome sequence of Corynebacterium casei LMG S-19264T (=DSM 44701T), isolated from a smear-ripened cheese.</title>
        <authorList>
            <consortium name="US DOE Joint Genome Institute (JGI-PGF)"/>
            <person name="Walter F."/>
            <person name="Albersmeier A."/>
            <person name="Kalinowski J."/>
            <person name="Ruckert C."/>
        </authorList>
    </citation>
    <scope>NUCLEOTIDE SEQUENCE</scope>
    <source>
        <strain evidence="1">CGMCC 1.15343</strain>
    </source>
</reference>
<evidence type="ECO:0000313" key="1">
    <source>
        <dbReference type="EMBL" id="GGC57412.1"/>
    </source>
</evidence>
<accession>A0A916U3L2</accession>
<gene>
    <name evidence="1" type="ORF">GCM10011387_08780</name>
</gene>
<dbReference type="Pfam" id="PF07377">
    <property type="entry name" value="DUF1493"/>
    <property type="match status" value="1"/>
</dbReference>
<sequence>MEDIQLDKIRAFIYDVGHGYTFSFPFYFKRRYITRDTKLISDLRITGDDADEFFMEFAKHFNVDVSNFKIGDFFGDEEDYITAAIKDIFRDKERGLKPITVGDLERAILAGRLDDSILDSRSPH</sequence>
<protein>
    <recommendedName>
        <fullName evidence="3">DUF1493 family protein</fullName>
    </recommendedName>
</protein>
<dbReference type="Proteomes" id="UP000651668">
    <property type="component" value="Unassembled WGS sequence"/>
</dbReference>
<organism evidence="1 2">
    <name type="scientific">Pedobacter quisquiliarum</name>
    <dbReference type="NCBI Taxonomy" id="1834438"/>
    <lineage>
        <taxon>Bacteria</taxon>
        <taxon>Pseudomonadati</taxon>
        <taxon>Bacteroidota</taxon>
        <taxon>Sphingobacteriia</taxon>
        <taxon>Sphingobacteriales</taxon>
        <taxon>Sphingobacteriaceae</taxon>
        <taxon>Pedobacter</taxon>
    </lineage>
</organism>
<dbReference type="AlphaFoldDB" id="A0A916U3L2"/>
<dbReference type="RefSeq" id="WP_188625619.1">
    <property type="nucleotide sequence ID" value="NZ_BMIL01000002.1"/>
</dbReference>
<name>A0A916U3L2_9SPHI</name>
<comment type="caution">
    <text evidence="1">The sequence shown here is derived from an EMBL/GenBank/DDBJ whole genome shotgun (WGS) entry which is preliminary data.</text>
</comment>
<dbReference type="EMBL" id="BMIL01000002">
    <property type="protein sequence ID" value="GGC57412.1"/>
    <property type="molecule type" value="Genomic_DNA"/>
</dbReference>
<evidence type="ECO:0000313" key="2">
    <source>
        <dbReference type="Proteomes" id="UP000651668"/>
    </source>
</evidence>
<reference evidence="1" key="2">
    <citation type="submission" date="2020-09" db="EMBL/GenBank/DDBJ databases">
        <authorList>
            <person name="Sun Q."/>
            <person name="Zhou Y."/>
        </authorList>
    </citation>
    <scope>NUCLEOTIDE SEQUENCE</scope>
    <source>
        <strain evidence="1">CGMCC 1.15343</strain>
    </source>
</reference>
<proteinExistence type="predicted"/>
<evidence type="ECO:0008006" key="3">
    <source>
        <dbReference type="Google" id="ProtNLM"/>
    </source>
</evidence>